<organism evidence="6 7">
    <name type="scientific">Theileria annulata</name>
    <dbReference type="NCBI Taxonomy" id="5874"/>
    <lineage>
        <taxon>Eukaryota</taxon>
        <taxon>Sar</taxon>
        <taxon>Alveolata</taxon>
        <taxon>Apicomplexa</taxon>
        <taxon>Aconoidasida</taxon>
        <taxon>Piroplasmida</taxon>
        <taxon>Theileriidae</taxon>
        <taxon>Theileria</taxon>
    </lineage>
</organism>
<dbReference type="GO" id="GO:0003729">
    <property type="term" value="F:mRNA binding"/>
    <property type="evidence" value="ECO:0007669"/>
    <property type="project" value="TreeGrafter"/>
</dbReference>
<evidence type="ECO:0000256" key="4">
    <source>
        <dbReference type="SAM" id="MobiDB-lite"/>
    </source>
</evidence>
<accession>Q4UG83</accession>
<dbReference type="KEGG" id="tan:TA19015"/>
<evidence type="ECO:0000256" key="1">
    <source>
        <dbReference type="ARBA" id="ARBA00004123"/>
    </source>
</evidence>
<dbReference type="eggNOG" id="KOG1914">
    <property type="taxonomic scope" value="Eukaryota"/>
</dbReference>
<dbReference type="PANTHER" id="PTHR19980">
    <property type="entry name" value="RNA CLEAVAGE STIMULATION FACTOR"/>
    <property type="match status" value="1"/>
</dbReference>
<dbReference type="PANTHER" id="PTHR19980:SF0">
    <property type="entry name" value="CLEAVAGE STIMULATION FACTOR SUBUNIT 3"/>
    <property type="match status" value="1"/>
</dbReference>
<dbReference type="OrthoDB" id="26282at2759"/>
<feature type="compositionally biased region" description="Basic and acidic residues" evidence="4">
    <location>
        <begin position="708"/>
        <end position="737"/>
    </location>
</feature>
<dbReference type="Gene3D" id="1.25.40.10">
    <property type="entry name" value="Tetratricopeptide repeat domain"/>
    <property type="match status" value="1"/>
</dbReference>
<dbReference type="Pfam" id="PF05843">
    <property type="entry name" value="Suf"/>
    <property type="match status" value="1"/>
</dbReference>
<dbReference type="GO" id="GO:0031124">
    <property type="term" value="P:mRNA 3'-end processing"/>
    <property type="evidence" value="ECO:0007669"/>
    <property type="project" value="InterPro"/>
</dbReference>
<evidence type="ECO:0000256" key="2">
    <source>
        <dbReference type="ARBA" id="ARBA00022737"/>
    </source>
</evidence>
<dbReference type="AlphaFoldDB" id="Q4UG83"/>
<dbReference type="InterPro" id="IPR045243">
    <property type="entry name" value="Rna14-like"/>
</dbReference>
<proteinExistence type="predicted"/>
<feature type="compositionally biased region" description="Basic residues" evidence="4">
    <location>
        <begin position="738"/>
        <end position="748"/>
    </location>
</feature>
<evidence type="ECO:0000313" key="7">
    <source>
        <dbReference type="Proteomes" id="UP000001950"/>
    </source>
</evidence>
<feature type="region of interest" description="Disordered" evidence="4">
    <location>
        <begin position="687"/>
        <end position="764"/>
    </location>
</feature>
<dbReference type="STRING" id="5874.Q4UG83"/>
<dbReference type="VEuPathDB" id="PiroplasmaDB:TA19015"/>
<dbReference type="SUPFAM" id="SSF48452">
    <property type="entry name" value="TPR-like"/>
    <property type="match status" value="1"/>
</dbReference>
<keyword evidence="2" id="KW-0677">Repeat</keyword>
<dbReference type="GeneID" id="3863977"/>
<sequence length="929" mass="107687">MAPRDSDLSNKFIVTKKIFVSVLPDSNTLIPGKFKATTEADLPSNIYLLDTPEDDNSWFKHIKVCKNTELLEESCSLYPKYWKVYYRHALYYINKNDMPKASQVFTEALKFLVFLYHTASIHEYIHSLINAIEMAGLDYRSDIIWREWALILVKIYNCNLLSLNMTSGLLPDLFSMDQNVLKTPLIPNETEQIAFRSPANFDKDKRTYLALYGEVNALRNLFHRWLKTPTNNMRSLWDAYSIFENTIDSSGTLSTKLLGDNKNVINLSMRAYEVLFYIHLKITELYSKVYPIKAFSYEGTLSSKSKVKRGINNWMEIIKYEESNPLETDRQTLIERVIFNFERSLCPLVFSREMWYRYFQFLLFSDRRSEAIEKLELVLNNYLKDDEKLRFVLALYLDESGEPEKAHEHFAMLVLPGLRNKSSDLEQDLSGELKLRKLLQCKDFMSHEKSELGGIIHYLNFVRKERDVSEWREEVQLILSKSDLSSWDLYWYAASTEMRCFKDYDRAIQILKQAQSKISFDFNYTLLFLNTMLNVGKHNDVRVLLSELIAGSMDKSSKMTETDRDHLWNFWLNMEYLYGSSDQFNKVKSLYVSSMISAKLSLDTFSEQFMQGSKPTVFALYSDISEAFEKSTTNSKRKIAQDLGAIVESRRKLFCSGIDFEHLDNIFKFNLFFGAVGLSSYPPDTNGVSRNSVDDSTVSTQLPSTNVADHDTAERSEATEDQNQQDKSDLVEKADKSKTKKTKTKKGKPQPQDNEPEELKDFIDKPTQEYVSAIKYGTKICRPNVSRLSEIEPKMTTSLESLVQLHGSKRPILPPKFRPLDSTGTPCKALFDFIRLLPSSKDNKFSNLYVNTESIDYLIRTVENMDLGNIEIDQYQPLPTNLSNQLKQTDETLNEKSFEFNQGLENILRFLQDNALFDERPVKKQKIAI</sequence>
<protein>
    <recommendedName>
        <fullName evidence="5">Suppressor of forked domain-containing protein</fullName>
    </recommendedName>
</protein>
<feature type="compositionally biased region" description="Polar residues" evidence="4">
    <location>
        <begin position="687"/>
        <end position="707"/>
    </location>
</feature>
<evidence type="ECO:0000256" key="3">
    <source>
        <dbReference type="ARBA" id="ARBA00023242"/>
    </source>
</evidence>
<dbReference type="Proteomes" id="UP000001950">
    <property type="component" value="Chromosome 1"/>
</dbReference>
<keyword evidence="7" id="KW-1185">Reference proteome</keyword>
<reference evidence="6 7" key="1">
    <citation type="journal article" date="2005" name="Science">
        <title>Genome of the host-cell transforming parasite Theileria annulata compared with T. parva.</title>
        <authorList>
            <person name="Pain A."/>
            <person name="Renauld H."/>
            <person name="Berriman M."/>
            <person name="Murphy L."/>
            <person name="Yeats C.A."/>
            <person name="Weir W."/>
            <person name="Kerhornou A."/>
            <person name="Aslett M."/>
            <person name="Bishop R."/>
            <person name="Bouchier C."/>
            <person name="Cochet M."/>
            <person name="Coulson R.M.R."/>
            <person name="Cronin A."/>
            <person name="de Villiers E.P."/>
            <person name="Fraser A."/>
            <person name="Fosker N."/>
            <person name="Gardner M."/>
            <person name="Goble A."/>
            <person name="Griffiths-Jones S."/>
            <person name="Harris D.E."/>
            <person name="Katzer F."/>
            <person name="Larke N."/>
            <person name="Lord A."/>
            <person name="Maser P."/>
            <person name="McKellar S."/>
            <person name="Mooney P."/>
            <person name="Morton F."/>
            <person name="Nene V."/>
            <person name="O'Neil S."/>
            <person name="Price C."/>
            <person name="Quail M.A."/>
            <person name="Rabbinowitsch E."/>
            <person name="Rawlings N.D."/>
            <person name="Rutter S."/>
            <person name="Saunders D."/>
            <person name="Seeger K."/>
            <person name="Shah T."/>
            <person name="Squares R."/>
            <person name="Squares S."/>
            <person name="Tivey A."/>
            <person name="Walker A.R."/>
            <person name="Woodward J."/>
            <person name="Dobbelaere D.A.E."/>
            <person name="Langsley G."/>
            <person name="Rajandream M.A."/>
            <person name="McKeever D."/>
            <person name="Shiels B."/>
            <person name="Tait A."/>
            <person name="Barrell B.G."/>
            <person name="Hall N."/>
        </authorList>
    </citation>
    <scope>NUCLEOTIDE SEQUENCE [LARGE SCALE GENOMIC DNA]</scope>
    <source>
        <strain evidence="7">Ankara</strain>
    </source>
</reference>
<gene>
    <name evidence="6" type="ORF">TA19015</name>
</gene>
<dbReference type="InterPro" id="IPR011990">
    <property type="entry name" value="TPR-like_helical_dom_sf"/>
</dbReference>
<dbReference type="GO" id="GO:0005634">
    <property type="term" value="C:nucleus"/>
    <property type="evidence" value="ECO:0007669"/>
    <property type="project" value="UniProtKB-SubCell"/>
</dbReference>
<comment type="subcellular location">
    <subcellularLocation>
        <location evidence="1">Nucleus</location>
    </subcellularLocation>
</comment>
<dbReference type="EMBL" id="CR940347">
    <property type="protein sequence ID" value="CAI73906.1"/>
    <property type="molecule type" value="Genomic_DNA"/>
</dbReference>
<dbReference type="RefSeq" id="XP_954583.1">
    <property type="nucleotide sequence ID" value="XM_949490.1"/>
</dbReference>
<dbReference type="InParanoid" id="Q4UG83"/>
<keyword evidence="3" id="KW-0539">Nucleus</keyword>
<dbReference type="OMA" id="NMEYLYG"/>
<name>Q4UG83_THEAN</name>
<evidence type="ECO:0000313" key="6">
    <source>
        <dbReference type="EMBL" id="CAI73906.1"/>
    </source>
</evidence>
<dbReference type="InterPro" id="IPR008847">
    <property type="entry name" value="Suf"/>
</dbReference>
<feature type="domain" description="Suppressor of forked" evidence="5">
    <location>
        <begin position="215"/>
        <end position="594"/>
    </location>
</feature>
<evidence type="ECO:0000259" key="5">
    <source>
        <dbReference type="Pfam" id="PF05843"/>
    </source>
</evidence>